<feature type="transmembrane region" description="Helical" evidence="1">
    <location>
        <begin position="49"/>
        <end position="69"/>
    </location>
</feature>
<dbReference type="InterPro" id="IPR018692">
    <property type="entry name" value="DUF2189"/>
</dbReference>
<dbReference type="Proteomes" id="UP001524642">
    <property type="component" value="Unassembled WGS sequence"/>
</dbReference>
<feature type="transmembrane region" description="Helical" evidence="1">
    <location>
        <begin position="173"/>
        <end position="200"/>
    </location>
</feature>
<protein>
    <submittedName>
        <fullName evidence="2">DUF2189 domain-containing protein</fullName>
    </submittedName>
</protein>
<gene>
    <name evidence="2" type="ORF">NRP21_06315</name>
</gene>
<dbReference type="EMBL" id="JANJOU010000003">
    <property type="protein sequence ID" value="MCR0981657.1"/>
    <property type="molecule type" value="Genomic_DNA"/>
</dbReference>
<accession>A0ABT1X0M8</accession>
<evidence type="ECO:0000313" key="2">
    <source>
        <dbReference type="EMBL" id="MCR0981657.1"/>
    </source>
</evidence>
<evidence type="ECO:0000256" key="1">
    <source>
        <dbReference type="SAM" id="Phobius"/>
    </source>
</evidence>
<feature type="transmembrane region" description="Helical" evidence="1">
    <location>
        <begin position="116"/>
        <end position="146"/>
    </location>
</feature>
<feature type="transmembrane region" description="Helical" evidence="1">
    <location>
        <begin position="242"/>
        <end position="261"/>
    </location>
</feature>
<organism evidence="2 3">
    <name type="scientific">Roseomonas populi</name>
    <dbReference type="NCBI Taxonomy" id="3121582"/>
    <lineage>
        <taxon>Bacteria</taxon>
        <taxon>Pseudomonadati</taxon>
        <taxon>Pseudomonadota</taxon>
        <taxon>Alphaproteobacteria</taxon>
        <taxon>Acetobacterales</taxon>
        <taxon>Roseomonadaceae</taxon>
        <taxon>Roseomonas</taxon>
    </lineage>
</organism>
<comment type="caution">
    <text evidence="2">The sequence shown here is derived from an EMBL/GenBank/DDBJ whole genome shotgun (WGS) entry which is preliminary data.</text>
</comment>
<feature type="transmembrane region" description="Helical" evidence="1">
    <location>
        <begin position="75"/>
        <end position="95"/>
    </location>
</feature>
<keyword evidence="1" id="KW-0472">Membrane</keyword>
<keyword evidence="1" id="KW-1133">Transmembrane helix</keyword>
<keyword evidence="3" id="KW-1185">Reference proteome</keyword>
<name>A0ABT1X0M8_9PROT</name>
<evidence type="ECO:0000313" key="3">
    <source>
        <dbReference type="Proteomes" id="UP001524642"/>
    </source>
</evidence>
<feature type="transmembrane region" description="Helical" evidence="1">
    <location>
        <begin position="212"/>
        <end position="236"/>
    </location>
</feature>
<dbReference type="RefSeq" id="WP_257715323.1">
    <property type="nucleotide sequence ID" value="NZ_JANJOU010000003.1"/>
</dbReference>
<dbReference type="Pfam" id="PF09955">
    <property type="entry name" value="DUF2189"/>
    <property type="match status" value="1"/>
</dbReference>
<proteinExistence type="predicted"/>
<keyword evidence="1" id="KW-0812">Transmembrane</keyword>
<reference evidence="2 3" key="1">
    <citation type="submission" date="2022-06" db="EMBL/GenBank/DDBJ databases">
        <title>Roseomonas CN29.</title>
        <authorList>
            <person name="Cheng Y."/>
            <person name="He X."/>
        </authorList>
    </citation>
    <scope>NUCLEOTIDE SEQUENCE [LARGE SCALE GENOMIC DNA]</scope>
    <source>
        <strain evidence="2 3">CN29</strain>
    </source>
</reference>
<sequence>MAENTSRTIMPGVHPAALAEPAIQRIDITDLGDSLVQGWRDFLEVPTQLFFLCLIYPVMGLTLGFAASGNNLLPILWPLAAGFALVGPVAALGLYEMSRRREQGQPVSWRDGLRAYGSASIGSILGVGVVLLALFVAWIACALWIWRTTIGPAEVGSFTELWRALQTPEGTRLILVGNLVGFCFAVVALAISVVSFPLLLERDIGAGGAIRTSLRAVMANPVPMAAWGAIVAGLLFLGSLPLFVGLAVVMPVLGHATWHLYRKVVA</sequence>